<comment type="caution">
    <text evidence="2">The sequence shown here is derived from an EMBL/GenBank/DDBJ whole genome shotgun (WGS) entry which is preliminary data.</text>
</comment>
<name>A0A3E0GY43_9PSEU</name>
<dbReference type="CDD" id="cd02062">
    <property type="entry name" value="Nitro_FMN_reductase"/>
    <property type="match status" value="1"/>
</dbReference>
<reference evidence="2 3" key="1">
    <citation type="submission" date="2018-08" db="EMBL/GenBank/DDBJ databases">
        <title>Genomic Encyclopedia of Archaeal and Bacterial Type Strains, Phase II (KMG-II): from individual species to whole genera.</title>
        <authorList>
            <person name="Goeker M."/>
        </authorList>
    </citation>
    <scope>NUCLEOTIDE SEQUENCE [LARGE SCALE GENOMIC DNA]</scope>
    <source>
        <strain evidence="2 3">DSM 45791</strain>
    </source>
</reference>
<gene>
    <name evidence="2" type="ORF">BCF44_119144</name>
</gene>
<feature type="domain" description="Nitroreductase" evidence="1">
    <location>
        <begin position="21"/>
        <end position="175"/>
    </location>
</feature>
<dbReference type="InterPro" id="IPR029479">
    <property type="entry name" value="Nitroreductase"/>
</dbReference>
<dbReference type="Proteomes" id="UP000256269">
    <property type="component" value="Unassembled WGS sequence"/>
</dbReference>
<dbReference type="Pfam" id="PF00881">
    <property type="entry name" value="Nitroreductase"/>
    <property type="match status" value="1"/>
</dbReference>
<evidence type="ECO:0000313" key="2">
    <source>
        <dbReference type="EMBL" id="REH34868.1"/>
    </source>
</evidence>
<dbReference type="InterPro" id="IPR000415">
    <property type="entry name" value="Nitroreductase-like"/>
</dbReference>
<dbReference type="Gene3D" id="3.40.109.10">
    <property type="entry name" value="NADH Oxidase"/>
    <property type="match status" value="1"/>
</dbReference>
<dbReference type="EMBL" id="QUNO01000019">
    <property type="protein sequence ID" value="REH34868.1"/>
    <property type="molecule type" value="Genomic_DNA"/>
</dbReference>
<sequence length="200" mass="22151">MLIDEALTTTRAVRRGVDLRRPVTRDVIEQCLRLAVHAPTGGGRQDWRFVGIDDPGLKHAVAEYYRSASAAHLKHAPPSTDVESARYLAQNLERIPVLLLACILGRQSPSEHPARTASRYGSLYPAVWSFMLAARARGLATAFTTVHLAYEREIADLLGIPYDQVTQGCLVPVGYAKRWFGAAGRRPAADVTSWNHWRHG</sequence>
<keyword evidence="3" id="KW-1185">Reference proteome</keyword>
<evidence type="ECO:0000259" key="1">
    <source>
        <dbReference type="Pfam" id="PF00881"/>
    </source>
</evidence>
<dbReference type="RefSeq" id="WP_116180261.1">
    <property type="nucleotide sequence ID" value="NZ_CP144375.1"/>
</dbReference>
<dbReference type="PANTHER" id="PTHR23026">
    <property type="entry name" value="NADPH NITROREDUCTASE"/>
    <property type="match status" value="1"/>
</dbReference>
<dbReference type="GO" id="GO:0016491">
    <property type="term" value="F:oxidoreductase activity"/>
    <property type="evidence" value="ECO:0007669"/>
    <property type="project" value="InterPro"/>
</dbReference>
<dbReference type="SUPFAM" id="SSF55469">
    <property type="entry name" value="FMN-dependent nitroreductase-like"/>
    <property type="match status" value="1"/>
</dbReference>
<accession>A0A3E0GY43</accession>
<organism evidence="2 3">
    <name type="scientific">Kutzneria buriramensis</name>
    <dbReference type="NCBI Taxonomy" id="1045776"/>
    <lineage>
        <taxon>Bacteria</taxon>
        <taxon>Bacillati</taxon>
        <taxon>Actinomycetota</taxon>
        <taxon>Actinomycetes</taxon>
        <taxon>Pseudonocardiales</taxon>
        <taxon>Pseudonocardiaceae</taxon>
        <taxon>Kutzneria</taxon>
    </lineage>
</organism>
<dbReference type="PANTHER" id="PTHR23026:SF123">
    <property type="entry name" value="NAD(P)H NITROREDUCTASE RV3131-RELATED"/>
    <property type="match status" value="1"/>
</dbReference>
<protein>
    <submittedName>
        <fullName evidence="2">Nitroreductase</fullName>
    </submittedName>
</protein>
<dbReference type="OrthoDB" id="3774920at2"/>
<evidence type="ECO:0000313" key="3">
    <source>
        <dbReference type="Proteomes" id="UP000256269"/>
    </source>
</evidence>
<dbReference type="AlphaFoldDB" id="A0A3E0GY43"/>
<proteinExistence type="predicted"/>
<dbReference type="InterPro" id="IPR050627">
    <property type="entry name" value="Nitroreductase/BluB"/>
</dbReference>